<dbReference type="SMART" id="SM00710">
    <property type="entry name" value="PbH1"/>
    <property type="match status" value="7"/>
</dbReference>
<dbReference type="Pfam" id="PF13229">
    <property type="entry name" value="Beta_helix"/>
    <property type="match status" value="1"/>
</dbReference>
<dbReference type="InterPro" id="IPR012334">
    <property type="entry name" value="Pectin_lyas_fold"/>
</dbReference>
<accession>A0ABU5ZNR5</accession>
<name>A0ABU5ZNR5_9FLAO</name>
<dbReference type="SUPFAM" id="SSF51126">
    <property type="entry name" value="Pectin lyase-like"/>
    <property type="match status" value="1"/>
</dbReference>
<dbReference type="EMBL" id="JAYKLX010000001">
    <property type="protein sequence ID" value="MEB3343820.1"/>
    <property type="molecule type" value="Genomic_DNA"/>
</dbReference>
<dbReference type="InterPro" id="IPR011050">
    <property type="entry name" value="Pectin_lyase_fold/virulence"/>
</dbReference>
<dbReference type="RefSeq" id="WP_324177877.1">
    <property type="nucleotide sequence ID" value="NZ_BAABAW010000001.1"/>
</dbReference>
<dbReference type="SUPFAM" id="SSF49478">
    <property type="entry name" value="Cna protein B-type domain"/>
    <property type="match status" value="1"/>
</dbReference>
<dbReference type="InterPro" id="IPR039448">
    <property type="entry name" value="Beta_helix"/>
</dbReference>
<gene>
    <name evidence="2" type="ORF">U6A24_00025</name>
</gene>
<evidence type="ECO:0000313" key="2">
    <source>
        <dbReference type="EMBL" id="MEB3343820.1"/>
    </source>
</evidence>
<dbReference type="Pfam" id="PF13620">
    <property type="entry name" value="CarboxypepD_reg"/>
    <property type="match status" value="1"/>
</dbReference>
<dbReference type="InterPro" id="IPR013783">
    <property type="entry name" value="Ig-like_fold"/>
</dbReference>
<dbReference type="InterPro" id="IPR006626">
    <property type="entry name" value="PbH1"/>
</dbReference>
<sequence>MKHTSSKIFVFLILLLFPFLKVISQQGTVTVEVDWPDYAEENRVRIFSIDGTLQLEECVPGDCYVANNARIQNYTNTRTIDLNYGGYGLLISDRFGDGWNGAASVRILVDGVEVLNVTKADDGNESEFFGFSVFDSSITQNPPLTLFDQFNGYYDYTVAGGTLRTSDADPCAITTNSSGTLTTPIPAGATIEKAYLFWAHSNYTVDTNVTFEGQNVTADVINQYAISQISFFGMVSDVTTIIQGISDPSTETYNFSDLNIDNTNNTGFYCGSTTLGGWSLMIFYTEPSLPPSRINLYNGFNGQQNSNSSYVVDNLFAISSVGAKTTVLSWEGDQGLSGGEELAITTSSDPTPVPLKGDGDNIAPTENPFNSTIFDNSTGTVVNTTNSYGLDLDTHNITGAIDPGDTSVTTNVTVGGDIVILNAVALKVTSNLIVGTVYEDVNYSGGSGRDQTVASGVPIENAVVELYDSSGNLELIATTDSSGEYVFAGMADGDYSVRVVNNSVRSTRGGGTTCTTCIPIQTFRRNYTASTLSDIPDEIGGANPAAEDPGAVTTIGNPIPAGAQTVSTVSISGEGAVDLDFGFNFNTIVNTNEDGQGSLEQFIINSNNLDETGLDIEAHPNDATLDPAAGDDTSIFMIPTNADPLGRTTDPGYNAIDGYFDILTNSNLSAITGTNSANTKIDGRTQTAYSGNTNTGSIGAGGSTVGTLAVTLPTYDLPEIQVQKGSGNGYVFNIQSNDVTVRNMAIFGNNNSADGVRVTSGSGVIVQANVIGLNAVGVLEGNTRHGVRVNGGTSTITENYISQTRVNGIRLNNTSNPTTSITLNHLTANGQNGCNSNILVRGGTNNTVENNLIDSASAFGINDTIGSISITGNTITTSGQDTTGCTDNAGIGLENNNSSISNNIINANNGAGVLLTGGTTSGNTISQNSIFNNGSATNPSLGIDINNDGVTLNDDSSIPPSGPNGSINFPILESVAVSGTRLRVVGWVGAGAIVELFLTDIDQGSASAGSNQIGGVSRDYGEGQVFIGSAIEGS</sequence>
<evidence type="ECO:0000313" key="3">
    <source>
        <dbReference type="Proteomes" id="UP001327027"/>
    </source>
</evidence>
<dbReference type="Proteomes" id="UP001327027">
    <property type="component" value="Unassembled WGS sequence"/>
</dbReference>
<proteinExistence type="predicted"/>
<evidence type="ECO:0000259" key="1">
    <source>
        <dbReference type="Pfam" id="PF13229"/>
    </source>
</evidence>
<protein>
    <submittedName>
        <fullName evidence="2">SdrD B-like domain-containing protein</fullName>
    </submittedName>
</protein>
<feature type="domain" description="Right handed beta helix" evidence="1">
    <location>
        <begin position="785"/>
        <end position="940"/>
    </location>
</feature>
<dbReference type="Gene3D" id="2.160.20.10">
    <property type="entry name" value="Single-stranded right-handed beta-helix, Pectin lyase-like"/>
    <property type="match status" value="1"/>
</dbReference>
<keyword evidence="3" id="KW-1185">Reference proteome</keyword>
<dbReference type="Gene3D" id="2.60.40.10">
    <property type="entry name" value="Immunoglobulins"/>
    <property type="match status" value="1"/>
</dbReference>
<comment type="caution">
    <text evidence="2">The sequence shown here is derived from an EMBL/GenBank/DDBJ whole genome shotgun (WGS) entry which is preliminary data.</text>
</comment>
<reference evidence="2 3" key="1">
    <citation type="journal article" date="2013" name="Int. J. Syst. Evol. Microbiol.">
        <title>Aquimarina gracilis sp. nov., isolated from the gut microflora of a mussel, Mytilus coruscus, and emended description of Aquimarina spongiae.</title>
        <authorList>
            <person name="Park S.C."/>
            <person name="Choe H.N."/>
            <person name="Baik K.S."/>
            <person name="Seong C.N."/>
        </authorList>
    </citation>
    <scope>NUCLEOTIDE SEQUENCE [LARGE SCALE GENOMIC DNA]</scope>
    <source>
        <strain evidence="2 3">PSC32</strain>
    </source>
</reference>
<organism evidence="2 3">
    <name type="scientific">Aquimarina gracilis</name>
    <dbReference type="NCBI Taxonomy" id="874422"/>
    <lineage>
        <taxon>Bacteria</taxon>
        <taxon>Pseudomonadati</taxon>
        <taxon>Bacteroidota</taxon>
        <taxon>Flavobacteriia</taxon>
        <taxon>Flavobacteriales</taxon>
        <taxon>Flavobacteriaceae</taxon>
        <taxon>Aquimarina</taxon>
    </lineage>
</organism>